<dbReference type="Proteomes" id="UP001470230">
    <property type="component" value="Unassembled WGS sequence"/>
</dbReference>
<reference evidence="1 2" key="1">
    <citation type="submission" date="2024-04" db="EMBL/GenBank/DDBJ databases">
        <title>Tritrichomonas musculus Genome.</title>
        <authorList>
            <person name="Alves-Ferreira E."/>
            <person name="Grigg M."/>
            <person name="Lorenzi H."/>
            <person name="Galac M."/>
        </authorList>
    </citation>
    <scope>NUCLEOTIDE SEQUENCE [LARGE SCALE GENOMIC DNA]</scope>
    <source>
        <strain evidence="1 2">EAF2021</strain>
    </source>
</reference>
<evidence type="ECO:0000313" key="2">
    <source>
        <dbReference type="Proteomes" id="UP001470230"/>
    </source>
</evidence>
<evidence type="ECO:0000313" key="1">
    <source>
        <dbReference type="EMBL" id="KAK8891391.1"/>
    </source>
</evidence>
<gene>
    <name evidence="1" type="ORF">M9Y10_028599</name>
</gene>
<proteinExistence type="predicted"/>
<evidence type="ECO:0008006" key="3">
    <source>
        <dbReference type="Google" id="ProtNLM"/>
    </source>
</evidence>
<name>A0ABR2KKP1_9EUKA</name>
<dbReference type="EMBL" id="JAPFFF010000004">
    <property type="protein sequence ID" value="KAK8891391.1"/>
    <property type="molecule type" value="Genomic_DNA"/>
</dbReference>
<comment type="caution">
    <text evidence="1">The sequence shown here is derived from an EMBL/GenBank/DDBJ whole genome shotgun (WGS) entry which is preliminary data.</text>
</comment>
<protein>
    <recommendedName>
        <fullName evidence="3">HAT C-terminal dimerisation domain-containing protein</fullName>
    </recommendedName>
</protein>
<organism evidence="1 2">
    <name type="scientific">Tritrichomonas musculus</name>
    <dbReference type="NCBI Taxonomy" id="1915356"/>
    <lineage>
        <taxon>Eukaryota</taxon>
        <taxon>Metamonada</taxon>
        <taxon>Parabasalia</taxon>
        <taxon>Tritrichomonadida</taxon>
        <taxon>Tritrichomonadidae</taxon>
        <taxon>Tritrichomonas</taxon>
    </lineage>
</organism>
<sequence length="239" mass="27820">MLDYIINNLDGICKLFGPEEITNLKILDLIQLRSELRPIYTFTTLLELARERFNTTADIQLAKICYFTTNCGLIEKGKNHQHVSSISIRDLNDPKLRLIVSEIDFISSFDQIIEETCGKLGFDTKVIKEAFEIMMDYYEPSNDEIYDYPRKKNLRDTFLRHSLSSDSYILLAEFIEILQVLPASKAGAGRIFARMRDIHDFLQTRMSPQTLKSNLILSFYALEKNYDNSDEKEIIYDEE</sequence>
<accession>A0ABR2KKP1</accession>
<keyword evidence="2" id="KW-1185">Reference proteome</keyword>